<dbReference type="Pfam" id="PF07943">
    <property type="entry name" value="PBP5_C"/>
    <property type="match status" value="1"/>
</dbReference>
<dbReference type="SUPFAM" id="SSF69189">
    <property type="entry name" value="Penicillin-binding protein associated domain"/>
    <property type="match status" value="1"/>
</dbReference>
<feature type="active site" evidence="13">
    <location>
        <position position="139"/>
    </location>
</feature>
<keyword evidence="9" id="KW-0133">Cell shape</keyword>
<dbReference type="GO" id="GO:0071555">
    <property type="term" value="P:cell wall organization"/>
    <property type="evidence" value="ECO:0007669"/>
    <property type="project" value="UniProtKB-KW"/>
</dbReference>
<protein>
    <recommendedName>
        <fullName evidence="4">serine-type D-Ala-D-Ala carboxypeptidase</fullName>
        <ecNumber evidence="4">3.4.16.4</ecNumber>
    </recommendedName>
</protein>
<evidence type="ECO:0000256" key="13">
    <source>
        <dbReference type="PIRSR" id="PIRSR618044-1"/>
    </source>
</evidence>
<feature type="domain" description="Peptidase S11 D-Ala-D-Ala carboxypeptidase A C-terminal" evidence="16">
    <location>
        <begin position="296"/>
        <end position="389"/>
    </location>
</feature>
<accession>A0A173R9F1</accession>
<feature type="binding site" evidence="14">
    <location>
        <position position="249"/>
    </location>
    <ligand>
        <name>substrate</name>
    </ligand>
</feature>
<evidence type="ECO:0000256" key="15">
    <source>
        <dbReference type="RuleBase" id="RU004016"/>
    </source>
</evidence>
<keyword evidence="11" id="KW-0961">Cell wall biogenesis/degradation</keyword>
<dbReference type="InterPro" id="IPR012338">
    <property type="entry name" value="Beta-lactam/transpept-like"/>
</dbReference>
<keyword evidence="8 17" id="KW-0378">Hydrolase</keyword>
<dbReference type="STRING" id="166486.ERS852572_00248"/>
<sequence length="405" mass="43708">MKFMVSILLGLNLLVQGTVLPASSCFIPNVTIPLSPAAQTDTAPAADLNISAPSAILMEAFTGAVVYEKNSHEARHPASVTKIMTLLLIFDALSSKQISLDDTVTVSEYAASMGGSQVFLEPGETQTVETMIKCISVASANDACVAMAEHVAGSESEFVRMMNERAKGLGMNDTNFVNCCGLDADGHMTSANDIALMSRELITKYPKIHDYCTIWMENITHTTAKGSSEFGLTNTNKLIKHYQYATGLKTGFTNTAMYCISATAKKDDMELIAVIMGAPDIKSRSADATTLLNYGFGKCRIYCDNHEDKLDDLPVKKGLADSVGIIYQRPFQYMTTDGSDLTGITKSIELPENVTAPVKKGNTAGKAVYSLNGTPIGSVNIVYADTVDAADYKDYFCRTLLYFVP</sequence>
<keyword evidence="7" id="KW-0732">Signal</keyword>
<dbReference type="Gene3D" id="3.40.710.10">
    <property type="entry name" value="DD-peptidase/beta-lactamase superfamily"/>
    <property type="match status" value="1"/>
</dbReference>
<evidence type="ECO:0000256" key="7">
    <source>
        <dbReference type="ARBA" id="ARBA00022729"/>
    </source>
</evidence>
<evidence type="ECO:0000259" key="16">
    <source>
        <dbReference type="SMART" id="SM00936"/>
    </source>
</evidence>
<dbReference type="InterPro" id="IPR001967">
    <property type="entry name" value="Peptidase_S11_N"/>
</dbReference>
<evidence type="ECO:0000256" key="1">
    <source>
        <dbReference type="ARBA" id="ARBA00003217"/>
    </source>
</evidence>
<keyword evidence="6" id="KW-0645">Protease</keyword>
<dbReference type="GO" id="GO:0008360">
    <property type="term" value="P:regulation of cell shape"/>
    <property type="evidence" value="ECO:0007669"/>
    <property type="project" value="UniProtKB-KW"/>
</dbReference>
<name>A0A173R9F1_9FIRM</name>
<evidence type="ECO:0000256" key="2">
    <source>
        <dbReference type="ARBA" id="ARBA00004752"/>
    </source>
</evidence>
<evidence type="ECO:0000256" key="11">
    <source>
        <dbReference type="ARBA" id="ARBA00023316"/>
    </source>
</evidence>
<dbReference type="SUPFAM" id="SSF56601">
    <property type="entry name" value="beta-lactamase/transpeptidase-like"/>
    <property type="match status" value="1"/>
</dbReference>
<dbReference type="EMBL" id="CYXZ01000002">
    <property type="protein sequence ID" value="CUM74437.1"/>
    <property type="molecule type" value="Genomic_DNA"/>
</dbReference>
<keyword evidence="5 17" id="KW-0121">Carboxypeptidase</keyword>
<feature type="active site" description="Proton acceptor" evidence="13">
    <location>
        <position position="82"/>
    </location>
</feature>
<evidence type="ECO:0000256" key="8">
    <source>
        <dbReference type="ARBA" id="ARBA00022801"/>
    </source>
</evidence>
<dbReference type="Proteomes" id="UP000095350">
    <property type="component" value="Unassembled WGS sequence"/>
</dbReference>
<keyword evidence="10" id="KW-0573">Peptidoglycan synthesis</keyword>
<comment type="pathway">
    <text evidence="2">Cell wall biogenesis; peptidoglycan biosynthesis.</text>
</comment>
<evidence type="ECO:0000256" key="12">
    <source>
        <dbReference type="ARBA" id="ARBA00034000"/>
    </source>
</evidence>
<dbReference type="InterPro" id="IPR037167">
    <property type="entry name" value="Peptidase_S11_C_sf"/>
</dbReference>
<dbReference type="Pfam" id="PF00768">
    <property type="entry name" value="Peptidase_S11"/>
    <property type="match status" value="1"/>
</dbReference>
<dbReference type="GO" id="GO:0006508">
    <property type="term" value="P:proteolysis"/>
    <property type="evidence" value="ECO:0007669"/>
    <property type="project" value="UniProtKB-KW"/>
</dbReference>
<comment type="function">
    <text evidence="1">Removes C-terminal D-alanyl residues from sugar-peptide cell wall precursors.</text>
</comment>
<evidence type="ECO:0000256" key="4">
    <source>
        <dbReference type="ARBA" id="ARBA00012448"/>
    </source>
</evidence>
<dbReference type="InterPro" id="IPR018044">
    <property type="entry name" value="Peptidase_S11"/>
</dbReference>
<comment type="catalytic activity">
    <reaction evidence="12">
        <text>Preferential cleavage: (Ac)2-L-Lys-D-Ala-|-D-Ala. Also transpeptidation of peptidyl-alanyl moieties that are N-acyl substituents of D-alanine.</text>
        <dbReference type="EC" id="3.4.16.4"/>
    </reaction>
</comment>
<dbReference type="AlphaFoldDB" id="A0A173R9F1"/>
<dbReference type="GO" id="GO:0009002">
    <property type="term" value="F:serine-type D-Ala-D-Ala carboxypeptidase activity"/>
    <property type="evidence" value="ECO:0007669"/>
    <property type="project" value="UniProtKB-EC"/>
</dbReference>
<reference evidence="17 18" key="1">
    <citation type="submission" date="2015-09" db="EMBL/GenBank/DDBJ databases">
        <authorList>
            <consortium name="Pathogen Informatics"/>
        </authorList>
    </citation>
    <scope>NUCLEOTIDE SEQUENCE [LARGE SCALE GENOMIC DNA]</scope>
    <source>
        <strain evidence="17 18">2789STDY5834960</strain>
    </source>
</reference>
<evidence type="ECO:0000256" key="5">
    <source>
        <dbReference type="ARBA" id="ARBA00022645"/>
    </source>
</evidence>
<dbReference type="PRINTS" id="PR00725">
    <property type="entry name" value="DADACBPTASE1"/>
</dbReference>
<dbReference type="PANTHER" id="PTHR21581">
    <property type="entry name" value="D-ALANYL-D-ALANINE CARBOXYPEPTIDASE"/>
    <property type="match status" value="1"/>
</dbReference>
<feature type="active site" description="Acyl-ester intermediate" evidence="13">
    <location>
        <position position="79"/>
    </location>
</feature>
<proteinExistence type="inferred from homology"/>
<dbReference type="InterPro" id="IPR015956">
    <property type="entry name" value="Peniciliin-bd_prot_C_sf"/>
</dbReference>
<comment type="similarity">
    <text evidence="3 15">Belongs to the peptidase S11 family.</text>
</comment>
<dbReference type="PaxDb" id="166486-ERS852572_00248"/>
<evidence type="ECO:0000256" key="14">
    <source>
        <dbReference type="PIRSR" id="PIRSR618044-2"/>
    </source>
</evidence>
<evidence type="ECO:0000256" key="10">
    <source>
        <dbReference type="ARBA" id="ARBA00022984"/>
    </source>
</evidence>
<dbReference type="EC" id="3.4.16.4" evidence="4"/>
<dbReference type="UniPathway" id="UPA00219"/>
<dbReference type="InterPro" id="IPR012907">
    <property type="entry name" value="Peptidase_S11_C"/>
</dbReference>
<dbReference type="Gene3D" id="2.60.410.10">
    <property type="entry name" value="D-Ala-D-Ala carboxypeptidase, C-terminal domain"/>
    <property type="match status" value="1"/>
</dbReference>
<dbReference type="GO" id="GO:0009252">
    <property type="term" value="P:peptidoglycan biosynthetic process"/>
    <property type="evidence" value="ECO:0007669"/>
    <property type="project" value="UniProtKB-UniPathway"/>
</dbReference>
<evidence type="ECO:0000313" key="18">
    <source>
        <dbReference type="Proteomes" id="UP000095350"/>
    </source>
</evidence>
<dbReference type="SMART" id="SM00936">
    <property type="entry name" value="PBP5_C"/>
    <property type="match status" value="1"/>
</dbReference>
<evidence type="ECO:0000313" key="17">
    <source>
        <dbReference type="EMBL" id="CUM74437.1"/>
    </source>
</evidence>
<evidence type="ECO:0000256" key="3">
    <source>
        <dbReference type="ARBA" id="ARBA00007164"/>
    </source>
</evidence>
<gene>
    <name evidence="17" type="primary">dacC</name>
    <name evidence="17" type="ORF">ERS852572_00248</name>
</gene>
<evidence type="ECO:0000256" key="6">
    <source>
        <dbReference type="ARBA" id="ARBA00022670"/>
    </source>
</evidence>
<organism evidence="17 18">
    <name type="scientific">Roseburia intestinalis</name>
    <dbReference type="NCBI Taxonomy" id="166486"/>
    <lineage>
        <taxon>Bacteria</taxon>
        <taxon>Bacillati</taxon>
        <taxon>Bacillota</taxon>
        <taxon>Clostridia</taxon>
        <taxon>Lachnospirales</taxon>
        <taxon>Lachnospiraceae</taxon>
        <taxon>Roseburia</taxon>
    </lineage>
</organism>
<dbReference type="PANTHER" id="PTHR21581:SF6">
    <property type="entry name" value="TRAFFICKING PROTEIN PARTICLE COMPLEX SUBUNIT 12"/>
    <property type="match status" value="1"/>
</dbReference>
<evidence type="ECO:0000256" key="9">
    <source>
        <dbReference type="ARBA" id="ARBA00022960"/>
    </source>
</evidence>